<dbReference type="GeneID" id="36543427"/>
<dbReference type="EMBL" id="MSFM01000005">
    <property type="protein sequence ID" value="PKY04671.1"/>
    <property type="molecule type" value="Genomic_DNA"/>
</dbReference>
<dbReference type="Pfam" id="PF04488">
    <property type="entry name" value="Gly_transf_sug"/>
    <property type="match status" value="1"/>
</dbReference>
<sequence>MIDDCLQKNPTHRSEILTDTLGDLYVKENFAFRPEIVETYLALPIPILKADFLRYLLLYSEGGIWNDLDVSCEDTPIKDWVPKDLEDKANVVVGWEFDAGWGEGIVRQFATWTIMAKPRSRHMLVVIDDILDAIYRFTEEHNVAIPDLTTAILPDVVDFTGPRRFTRGVFRSLESTLQESVDMKSISNILEPVLVGDVLILPGYSFARSVNTYHTNDTGPALVTHHYAGSWKNTHGGET</sequence>
<dbReference type="OrthoDB" id="409543at2759"/>
<dbReference type="GO" id="GO:0006487">
    <property type="term" value="P:protein N-linked glycosylation"/>
    <property type="evidence" value="ECO:0007669"/>
    <property type="project" value="TreeGrafter"/>
</dbReference>
<evidence type="ECO:0008006" key="4">
    <source>
        <dbReference type="Google" id="ProtNLM"/>
    </source>
</evidence>
<dbReference type="RefSeq" id="XP_024693265.1">
    <property type="nucleotide sequence ID" value="XM_024835903.1"/>
</dbReference>
<dbReference type="PANTHER" id="PTHR31834:SF8">
    <property type="entry name" value="TRANSFERASE, PUTATIVE (AFU_ORTHOLOGUE AFUA_6G14040)-RELATED"/>
    <property type="match status" value="1"/>
</dbReference>
<accession>A0A2I1D460</accession>
<dbReference type="AlphaFoldDB" id="A0A2I1D460"/>
<evidence type="ECO:0000256" key="1">
    <source>
        <dbReference type="ARBA" id="ARBA00009003"/>
    </source>
</evidence>
<keyword evidence="3" id="KW-1185">Reference proteome</keyword>
<dbReference type="InterPro" id="IPR039367">
    <property type="entry name" value="Och1-like"/>
</dbReference>
<dbReference type="Gene3D" id="3.90.550.20">
    <property type="match status" value="1"/>
</dbReference>
<name>A0A2I1D460_ASPC2</name>
<dbReference type="PANTHER" id="PTHR31834">
    <property type="entry name" value="INITIATION-SPECIFIC ALPHA-1,6-MANNOSYLTRANSFERASE"/>
    <property type="match status" value="1"/>
</dbReference>
<evidence type="ECO:0000313" key="2">
    <source>
        <dbReference type="EMBL" id="PKY04671.1"/>
    </source>
</evidence>
<dbReference type="GO" id="GO:0000136">
    <property type="term" value="C:mannan polymerase complex"/>
    <property type="evidence" value="ECO:0007669"/>
    <property type="project" value="TreeGrafter"/>
</dbReference>
<dbReference type="Proteomes" id="UP000234254">
    <property type="component" value="Unassembled WGS sequence"/>
</dbReference>
<dbReference type="GO" id="GO:0000009">
    <property type="term" value="F:alpha-1,6-mannosyltransferase activity"/>
    <property type="evidence" value="ECO:0007669"/>
    <property type="project" value="InterPro"/>
</dbReference>
<dbReference type="InterPro" id="IPR007577">
    <property type="entry name" value="GlycoTrfase_DXD_sugar-bd_CS"/>
</dbReference>
<dbReference type="SUPFAM" id="SSF53448">
    <property type="entry name" value="Nucleotide-diphospho-sugar transferases"/>
    <property type="match status" value="1"/>
</dbReference>
<proteinExistence type="inferred from homology"/>
<comment type="caution">
    <text evidence="2">The sequence shown here is derived from an EMBL/GenBank/DDBJ whole genome shotgun (WGS) entry which is preliminary data.</text>
</comment>
<comment type="similarity">
    <text evidence="1">Belongs to the glycosyltransferase 32 family.</text>
</comment>
<gene>
    <name evidence="2" type="ORF">P168DRAFT_281051</name>
</gene>
<organism evidence="2 3">
    <name type="scientific">Aspergillus campestris (strain IBT 28561)</name>
    <dbReference type="NCBI Taxonomy" id="1392248"/>
    <lineage>
        <taxon>Eukaryota</taxon>
        <taxon>Fungi</taxon>
        <taxon>Dikarya</taxon>
        <taxon>Ascomycota</taxon>
        <taxon>Pezizomycotina</taxon>
        <taxon>Eurotiomycetes</taxon>
        <taxon>Eurotiomycetidae</taxon>
        <taxon>Eurotiales</taxon>
        <taxon>Aspergillaceae</taxon>
        <taxon>Aspergillus</taxon>
        <taxon>Aspergillus subgen. Circumdati</taxon>
    </lineage>
</organism>
<dbReference type="InterPro" id="IPR029044">
    <property type="entry name" value="Nucleotide-diphossugar_trans"/>
</dbReference>
<evidence type="ECO:0000313" key="3">
    <source>
        <dbReference type="Proteomes" id="UP000234254"/>
    </source>
</evidence>
<reference evidence="2" key="1">
    <citation type="submission" date="2016-12" db="EMBL/GenBank/DDBJ databases">
        <title>The genomes of Aspergillus section Nigri reveals drivers in fungal speciation.</title>
        <authorList>
            <consortium name="DOE Joint Genome Institute"/>
            <person name="Vesth T.C."/>
            <person name="Nybo J."/>
            <person name="Theobald S."/>
            <person name="Brandl J."/>
            <person name="Frisvad J.C."/>
            <person name="Nielsen K.F."/>
            <person name="Lyhne E.K."/>
            <person name="Kogle M.E."/>
            <person name="Kuo A."/>
            <person name="Riley R."/>
            <person name="Clum A."/>
            <person name="Nolan M."/>
            <person name="Lipzen A."/>
            <person name="Salamov A."/>
            <person name="Henrissat B."/>
            <person name="Wiebenga A."/>
            <person name="De vries R.P."/>
            <person name="Grigoriev I.V."/>
            <person name="Mortensen U.H."/>
            <person name="Andersen M.R."/>
            <person name="Baker S.E."/>
        </authorList>
    </citation>
    <scope>NUCLEOTIDE SEQUENCE</scope>
    <source>
        <strain evidence="2">IBT 28561</strain>
    </source>
</reference>
<protein>
    <recommendedName>
        <fullName evidence="4">Glycosyltransferase family 32 protein</fullName>
    </recommendedName>
</protein>
<dbReference type="VEuPathDB" id="FungiDB:P168DRAFT_281051"/>